<name>A0A1N6DN42_9BACT</name>
<dbReference type="Pfam" id="PF13088">
    <property type="entry name" value="BNR_2"/>
    <property type="match status" value="1"/>
</dbReference>
<accession>A0A1N6DN42</accession>
<reference evidence="3 4" key="1">
    <citation type="submission" date="2016-11" db="EMBL/GenBank/DDBJ databases">
        <authorList>
            <person name="Jaros S."/>
            <person name="Januszkiewicz K."/>
            <person name="Wedrychowicz H."/>
        </authorList>
    </citation>
    <scope>NUCLEOTIDE SEQUENCE [LARGE SCALE GENOMIC DNA]</scope>
    <source>
        <strain evidence="3 4">DSM 24787</strain>
    </source>
</reference>
<keyword evidence="4" id="KW-1185">Reference proteome</keyword>
<dbReference type="PANTHER" id="PTHR43752:SF2">
    <property type="entry name" value="BNR_ASP-BOX REPEAT FAMILY PROTEIN"/>
    <property type="match status" value="1"/>
</dbReference>
<dbReference type="STRING" id="536979.SAMN04488055_0925"/>
<dbReference type="InterPro" id="IPR036278">
    <property type="entry name" value="Sialidase_sf"/>
</dbReference>
<dbReference type="EMBL" id="FSRA01000001">
    <property type="protein sequence ID" value="SIN72083.1"/>
    <property type="molecule type" value="Genomic_DNA"/>
</dbReference>
<dbReference type="InterPro" id="IPR011040">
    <property type="entry name" value="Sialidase"/>
</dbReference>
<organism evidence="3 4">
    <name type="scientific">Chitinophaga niabensis</name>
    <dbReference type="NCBI Taxonomy" id="536979"/>
    <lineage>
        <taxon>Bacteria</taxon>
        <taxon>Pseudomonadati</taxon>
        <taxon>Bacteroidota</taxon>
        <taxon>Chitinophagia</taxon>
        <taxon>Chitinophagales</taxon>
        <taxon>Chitinophagaceae</taxon>
        <taxon>Chitinophaga</taxon>
    </lineage>
</organism>
<feature type="chain" id="PRO_5013269400" evidence="1">
    <location>
        <begin position="19"/>
        <end position="352"/>
    </location>
</feature>
<proteinExistence type="predicted"/>
<dbReference type="CDD" id="cd15482">
    <property type="entry name" value="Sialidase_non-viral"/>
    <property type="match status" value="1"/>
</dbReference>
<dbReference type="Proteomes" id="UP000185003">
    <property type="component" value="Unassembled WGS sequence"/>
</dbReference>
<dbReference type="AlphaFoldDB" id="A0A1N6DN42"/>
<evidence type="ECO:0000313" key="3">
    <source>
        <dbReference type="EMBL" id="SIN72083.1"/>
    </source>
</evidence>
<dbReference type="PANTHER" id="PTHR43752">
    <property type="entry name" value="BNR/ASP-BOX REPEAT FAMILY PROTEIN"/>
    <property type="match status" value="1"/>
</dbReference>
<dbReference type="SUPFAM" id="SSF50939">
    <property type="entry name" value="Sialidases"/>
    <property type="match status" value="1"/>
</dbReference>
<feature type="signal peptide" evidence="1">
    <location>
        <begin position="1"/>
        <end position="18"/>
    </location>
</feature>
<keyword evidence="1" id="KW-0732">Signal</keyword>
<feature type="domain" description="Sialidase" evidence="2">
    <location>
        <begin position="52"/>
        <end position="326"/>
    </location>
</feature>
<sequence length="352" mass="39573">MTRGLTAFFLFLSLSAGAQSIGALLDKRVMIVTDPPFEACHASTITAISSNRLMAAWFAGKHEGSSDVGIWIAVNEEGKWGTPKEIANGIINDTLRYPCWNPVLFKTKAGKLFLFYKVGRNPREWWGMMMTSANNGKSWSKPEKLPDGMLGPIKNKPLQLQNGDILYPSSTESLNEKEWHIHLEKSDKNGQHWSRIPISNDTFSVIQPSILQYPHDSLQLISRSRHNFLVECWSKDNGATWGPLKLTTLPNPNAGTDALTLKNGIKVLVYNPLFKGQEWWEGRSRLYVAASEDGITWKNIFSLENGDKGEFSYPAVIQTDDELVHITYTADRKNIRHVVLQVRKKGADGLME</sequence>
<evidence type="ECO:0000259" key="2">
    <source>
        <dbReference type="Pfam" id="PF13088"/>
    </source>
</evidence>
<evidence type="ECO:0000313" key="4">
    <source>
        <dbReference type="Proteomes" id="UP000185003"/>
    </source>
</evidence>
<evidence type="ECO:0000256" key="1">
    <source>
        <dbReference type="SAM" id="SignalP"/>
    </source>
</evidence>
<dbReference type="Gene3D" id="2.120.10.10">
    <property type="match status" value="1"/>
</dbReference>
<protein>
    <submittedName>
        <fullName evidence="3">Predicted neuraminidase (Sialidase)</fullName>
    </submittedName>
</protein>
<dbReference type="RefSeq" id="WP_074238119.1">
    <property type="nucleotide sequence ID" value="NZ_FSRA01000001.1"/>
</dbReference>
<gene>
    <name evidence="3" type="ORF">SAMN04488055_0925</name>
</gene>